<keyword evidence="3 4" id="KW-0067">ATP-binding</keyword>
<comment type="caution">
    <text evidence="6">The sequence shown here is derived from an EMBL/GenBank/DDBJ whole genome shotgun (WGS) entry which is preliminary data.</text>
</comment>
<reference evidence="6 7" key="1">
    <citation type="submission" date="2023-01" db="EMBL/GenBank/DDBJ databases">
        <title>Analysis of 21 Apiospora genomes using comparative genomics revels a genus with tremendous synthesis potential of carbohydrate active enzymes and secondary metabolites.</title>
        <authorList>
            <person name="Sorensen T."/>
        </authorList>
    </citation>
    <scope>NUCLEOTIDE SEQUENCE [LARGE SCALE GENOMIC DNA]</scope>
    <source>
        <strain evidence="6 7">CBS 117206</strain>
    </source>
</reference>
<dbReference type="InterPro" id="IPR052032">
    <property type="entry name" value="ATP-dep_AA_Ligase"/>
</dbReference>
<gene>
    <name evidence="6" type="ORF">PG999_001546</name>
</gene>
<evidence type="ECO:0000256" key="4">
    <source>
        <dbReference type="PROSITE-ProRule" id="PRU00409"/>
    </source>
</evidence>
<proteinExistence type="predicted"/>
<dbReference type="PANTHER" id="PTHR43585:SF2">
    <property type="entry name" value="ATP-GRASP ENZYME FSQD"/>
    <property type="match status" value="1"/>
</dbReference>
<dbReference type="PROSITE" id="PS50975">
    <property type="entry name" value="ATP_GRASP"/>
    <property type="match status" value="1"/>
</dbReference>
<dbReference type="EMBL" id="JAQQWP010000002">
    <property type="protein sequence ID" value="KAK8129166.1"/>
    <property type="molecule type" value="Genomic_DNA"/>
</dbReference>
<keyword evidence="1" id="KW-0436">Ligase</keyword>
<dbReference type="AlphaFoldDB" id="A0AAW0R5S0"/>
<evidence type="ECO:0000256" key="1">
    <source>
        <dbReference type="ARBA" id="ARBA00022598"/>
    </source>
</evidence>
<evidence type="ECO:0000256" key="3">
    <source>
        <dbReference type="ARBA" id="ARBA00022840"/>
    </source>
</evidence>
<dbReference type="Gene3D" id="3.30.470.20">
    <property type="entry name" value="ATP-grasp fold, B domain"/>
    <property type="match status" value="1"/>
</dbReference>
<keyword evidence="7" id="KW-1185">Reference proteome</keyword>
<dbReference type="Gene3D" id="3.40.50.20">
    <property type="match status" value="1"/>
</dbReference>
<dbReference type="Proteomes" id="UP001392437">
    <property type="component" value="Unassembled WGS sequence"/>
</dbReference>
<organism evidence="6 7">
    <name type="scientific">Apiospora kogelbergensis</name>
    <dbReference type="NCBI Taxonomy" id="1337665"/>
    <lineage>
        <taxon>Eukaryota</taxon>
        <taxon>Fungi</taxon>
        <taxon>Dikarya</taxon>
        <taxon>Ascomycota</taxon>
        <taxon>Pezizomycotina</taxon>
        <taxon>Sordariomycetes</taxon>
        <taxon>Xylariomycetidae</taxon>
        <taxon>Amphisphaeriales</taxon>
        <taxon>Apiosporaceae</taxon>
        <taxon>Apiospora</taxon>
    </lineage>
</organism>
<accession>A0AAW0R5S0</accession>
<dbReference type="Pfam" id="PF18130">
    <property type="entry name" value="ATPgrasp_N"/>
    <property type="match status" value="1"/>
</dbReference>
<dbReference type="SUPFAM" id="SSF56059">
    <property type="entry name" value="Glutathione synthetase ATP-binding domain-like"/>
    <property type="match status" value="1"/>
</dbReference>
<dbReference type="InterPro" id="IPR041472">
    <property type="entry name" value="BL00235/CARNS1_N"/>
</dbReference>
<evidence type="ECO:0000259" key="5">
    <source>
        <dbReference type="PROSITE" id="PS50975"/>
    </source>
</evidence>
<dbReference type="Pfam" id="PF13535">
    <property type="entry name" value="ATP-grasp_4"/>
    <property type="match status" value="1"/>
</dbReference>
<dbReference type="GO" id="GO:0005524">
    <property type="term" value="F:ATP binding"/>
    <property type="evidence" value="ECO:0007669"/>
    <property type="project" value="UniProtKB-UniRule"/>
</dbReference>
<evidence type="ECO:0000313" key="7">
    <source>
        <dbReference type="Proteomes" id="UP001392437"/>
    </source>
</evidence>
<protein>
    <recommendedName>
        <fullName evidence="5">ATP-grasp domain-containing protein</fullName>
    </recommendedName>
</protein>
<dbReference type="PANTHER" id="PTHR43585">
    <property type="entry name" value="FUMIPYRROLE BIOSYNTHESIS PROTEIN C"/>
    <property type="match status" value="1"/>
</dbReference>
<sequence>MDVLISISPARQNSATVGSAPDGCLAVGTPLEKLARACVSEWPSIALDTGEIATKLILVAQDGFLSRCDILDIRMRHCELIESIVHFPAPDNYFPALTSENETSLQALMLSSPGAFLVKRSAASQDRTWKLIEDDLANRFSFQWVLPTKPVPRRVAMVGGRPLFDWERRSYGSRGPFEAAKGLGVSLIVLDRPGHWLEGDTYAHLRDSFIAIDVANEAELPSIIANALEGEAIDAVVTFSDEFVIATAKAAEKLRLPSEAVGAIVRAHHKDKTRQVLNNPNIQTLRLQNAQQISDDPSIIEQLDTLLYPLIVKPCRGGASRGVKKVHNITMLRQALLQIEKDQLSKDGILIETYVDGPEVDANFMLWDGELIFSEISDDFPCTADSANTTIDDNFVETLMVLPSLLPPAELELLRSSLHQDLLRLGFRTGVFHVEGRIQNSSRQYKRIGSVLDLAEVIGGGKEPAHQPWTFLIEVNARPPGLDCVFSTLDTYGVDMCALHYLAALGVDERERFAALSIPFSHGAQYWCGNSQVPIHRDNIFVPFGFIDEVLKRLPDVAPHVSRAELFTQPGAVISPRGGAGFVAYFMLFSRKGRKHVLEMSLHVQEVAKDVLDGSA</sequence>
<keyword evidence="2 4" id="KW-0547">Nucleotide-binding</keyword>
<dbReference type="GO" id="GO:0016874">
    <property type="term" value="F:ligase activity"/>
    <property type="evidence" value="ECO:0007669"/>
    <property type="project" value="UniProtKB-KW"/>
</dbReference>
<evidence type="ECO:0000313" key="6">
    <source>
        <dbReference type="EMBL" id="KAK8129166.1"/>
    </source>
</evidence>
<name>A0AAW0R5S0_9PEZI</name>
<evidence type="ECO:0000256" key="2">
    <source>
        <dbReference type="ARBA" id="ARBA00022741"/>
    </source>
</evidence>
<feature type="domain" description="ATP-grasp" evidence="5">
    <location>
        <begin position="274"/>
        <end position="505"/>
    </location>
</feature>
<dbReference type="InterPro" id="IPR011761">
    <property type="entry name" value="ATP-grasp"/>
</dbReference>
<dbReference type="GO" id="GO:0046872">
    <property type="term" value="F:metal ion binding"/>
    <property type="evidence" value="ECO:0007669"/>
    <property type="project" value="InterPro"/>
</dbReference>